<dbReference type="EMBL" id="CP094970">
    <property type="protein sequence ID" value="UYM03329.1"/>
    <property type="molecule type" value="Genomic_DNA"/>
</dbReference>
<dbReference type="Gene3D" id="3.40.640.10">
    <property type="entry name" value="Type I PLP-dependent aspartate aminotransferase-like (Major domain)"/>
    <property type="match status" value="1"/>
</dbReference>
<protein>
    <submittedName>
        <fullName evidence="7">PLP-dependent aminotransferase family protein</fullName>
    </submittedName>
</protein>
<keyword evidence="7" id="KW-0032">Aminotransferase</keyword>
<dbReference type="GO" id="GO:0008483">
    <property type="term" value="F:transaminase activity"/>
    <property type="evidence" value="ECO:0007669"/>
    <property type="project" value="UniProtKB-KW"/>
</dbReference>
<dbReference type="RefSeq" id="WP_271631935.1">
    <property type="nucleotide sequence ID" value="NZ_CP094970.1"/>
</dbReference>
<feature type="domain" description="HTH gntR-type" evidence="6">
    <location>
        <begin position="14"/>
        <end position="82"/>
    </location>
</feature>
<sequence length="484" mass="54091">MTRTPISIRRDAKQPLYEQLRDALGHQIANGALDPRLPLPSSRELASELGVSRNTVNTAYQELLAAGFIEARPRRGFFVNAEIAVPLEPPGDRERGAAVDWSEHIVRRVDSGMPEIAKVRDWQRYPYPFIAGQVATDSFPRLAWSRALRDALEKPHLHFSLRDGVDEDDPMLVEALCKHVLPSRGIEVEPDNVLITLGSQQGLDLLAHSLLGPDRTVGVENPGYLDAWHIFVRAGAAFAPIDVDDSGLIPPADLDGVDLVYLTPSHHSPTNVTLSIGRRHALLSMAERSRSLIIEDDYDSEFRYQGSPTPALKALPGSQRVVYLGTFSKFLAPGLRLGYMVAEPDLIAEVRNQRRYRVRHAAGQTQRAMALLIESGQYRRTIRRRRTDLQRKWTRLRDMLREQLDWAVNPPPGGVSIWLTGPPDLDGVELAERCLEAGVVIERGDIFFADPQANRYHVRLGFSAIDLEAIAPGVRQFAQVLSRM</sequence>
<evidence type="ECO:0000259" key="6">
    <source>
        <dbReference type="PROSITE" id="PS50949"/>
    </source>
</evidence>
<evidence type="ECO:0000256" key="1">
    <source>
        <dbReference type="ARBA" id="ARBA00005384"/>
    </source>
</evidence>
<dbReference type="PROSITE" id="PS50949">
    <property type="entry name" value="HTH_GNTR"/>
    <property type="match status" value="1"/>
</dbReference>
<dbReference type="SMART" id="SM00345">
    <property type="entry name" value="HTH_GNTR"/>
    <property type="match status" value="1"/>
</dbReference>
<dbReference type="InterPro" id="IPR051446">
    <property type="entry name" value="HTH_trans_reg/aminotransferase"/>
</dbReference>
<dbReference type="PRINTS" id="PR00035">
    <property type="entry name" value="HTHGNTR"/>
</dbReference>
<dbReference type="SUPFAM" id="SSF46785">
    <property type="entry name" value="Winged helix' DNA-binding domain"/>
    <property type="match status" value="1"/>
</dbReference>
<name>A0AA46YJA6_9ACTN</name>
<dbReference type="InterPro" id="IPR036390">
    <property type="entry name" value="WH_DNA-bd_sf"/>
</dbReference>
<keyword evidence="7" id="KW-0808">Transferase</keyword>
<reference evidence="7" key="1">
    <citation type="submission" date="2022-01" db="EMBL/GenBank/DDBJ databases">
        <title>Nocardioidaceae gen. sp. A5X3R13.</title>
        <authorList>
            <person name="Lopez Marin M.A."/>
            <person name="Uhlik O."/>
        </authorList>
    </citation>
    <scope>NUCLEOTIDE SEQUENCE</scope>
    <source>
        <strain evidence="7">A5X3R13</strain>
    </source>
</reference>
<comment type="similarity">
    <text evidence="1">In the C-terminal section; belongs to the class-I pyridoxal-phosphate-dependent aminotransferase family.</text>
</comment>
<dbReference type="SUPFAM" id="SSF53383">
    <property type="entry name" value="PLP-dependent transferases"/>
    <property type="match status" value="1"/>
</dbReference>
<accession>A0AA46YJA6</accession>
<gene>
    <name evidence="7" type="ORF">L0C25_12255</name>
</gene>
<dbReference type="InterPro" id="IPR000524">
    <property type="entry name" value="Tscrpt_reg_HTH_GntR"/>
</dbReference>
<keyword evidence="5" id="KW-0804">Transcription</keyword>
<keyword evidence="4" id="KW-0238">DNA-binding</keyword>
<organism evidence="7 8">
    <name type="scientific">Solicola gregarius</name>
    <dbReference type="NCBI Taxonomy" id="2908642"/>
    <lineage>
        <taxon>Bacteria</taxon>
        <taxon>Bacillati</taxon>
        <taxon>Actinomycetota</taxon>
        <taxon>Actinomycetes</taxon>
        <taxon>Propionibacteriales</taxon>
        <taxon>Nocardioidaceae</taxon>
        <taxon>Solicola</taxon>
    </lineage>
</organism>
<dbReference type="KEGG" id="sgrg:L0C25_12255"/>
<keyword evidence="2" id="KW-0663">Pyridoxal phosphate</keyword>
<dbReference type="CDD" id="cd07377">
    <property type="entry name" value="WHTH_GntR"/>
    <property type="match status" value="1"/>
</dbReference>
<dbReference type="InterPro" id="IPR015421">
    <property type="entry name" value="PyrdxlP-dep_Trfase_major"/>
</dbReference>
<dbReference type="Pfam" id="PF00392">
    <property type="entry name" value="GntR"/>
    <property type="match status" value="1"/>
</dbReference>
<dbReference type="GO" id="GO:0003700">
    <property type="term" value="F:DNA-binding transcription factor activity"/>
    <property type="evidence" value="ECO:0007669"/>
    <property type="project" value="InterPro"/>
</dbReference>
<dbReference type="GO" id="GO:0030170">
    <property type="term" value="F:pyridoxal phosphate binding"/>
    <property type="evidence" value="ECO:0007669"/>
    <property type="project" value="InterPro"/>
</dbReference>
<evidence type="ECO:0000313" key="8">
    <source>
        <dbReference type="Proteomes" id="UP001164390"/>
    </source>
</evidence>
<dbReference type="Pfam" id="PF00155">
    <property type="entry name" value="Aminotran_1_2"/>
    <property type="match status" value="1"/>
</dbReference>
<evidence type="ECO:0000313" key="7">
    <source>
        <dbReference type="EMBL" id="UYM03329.1"/>
    </source>
</evidence>
<dbReference type="Proteomes" id="UP001164390">
    <property type="component" value="Chromosome"/>
</dbReference>
<dbReference type="PANTHER" id="PTHR46577:SF1">
    <property type="entry name" value="HTH-TYPE TRANSCRIPTIONAL REGULATORY PROTEIN GABR"/>
    <property type="match status" value="1"/>
</dbReference>
<evidence type="ECO:0000256" key="5">
    <source>
        <dbReference type="ARBA" id="ARBA00023163"/>
    </source>
</evidence>
<evidence type="ECO:0000256" key="4">
    <source>
        <dbReference type="ARBA" id="ARBA00023125"/>
    </source>
</evidence>
<evidence type="ECO:0000256" key="3">
    <source>
        <dbReference type="ARBA" id="ARBA00023015"/>
    </source>
</evidence>
<dbReference type="Gene3D" id="1.10.10.10">
    <property type="entry name" value="Winged helix-like DNA-binding domain superfamily/Winged helix DNA-binding domain"/>
    <property type="match status" value="1"/>
</dbReference>
<dbReference type="GO" id="GO:0003677">
    <property type="term" value="F:DNA binding"/>
    <property type="evidence" value="ECO:0007669"/>
    <property type="project" value="UniProtKB-KW"/>
</dbReference>
<dbReference type="CDD" id="cd00609">
    <property type="entry name" value="AAT_like"/>
    <property type="match status" value="1"/>
</dbReference>
<proteinExistence type="inferred from homology"/>
<evidence type="ECO:0000256" key="2">
    <source>
        <dbReference type="ARBA" id="ARBA00022898"/>
    </source>
</evidence>
<dbReference type="AlphaFoldDB" id="A0AA46YJA6"/>
<keyword evidence="8" id="KW-1185">Reference proteome</keyword>
<dbReference type="InterPro" id="IPR004839">
    <property type="entry name" value="Aminotransferase_I/II_large"/>
</dbReference>
<dbReference type="PANTHER" id="PTHR46577">
    <property type="entry name" value="HTH-TYPE TRANSCRIPTIONAL REGULATORY PROTEIN GABR"/>
    <property type="match status" value="1"/>
</dbReference>
<dbReference type="InterPro" id="IPR036388">
    <property type="entry name" value="WH-like_DNA-bd_sf"/>
</dbReference>
<keyword evidence="3" id="KW-0805">Transcription regulation</keyword>
<dbReference type="InterPro" id="IPR015424">
    <property type="entry name" value="PyrdxlP-dep_Trfase"/>
</dbReference>